<evidence type="ECO:0000313" key="3">
    <source>
        <dbReference type="EMBL" id="CAG7712991.1"/>
    </source>
</evidence>
<reference evidence="3" key="1">
    <citation type="submission" date="2021-06" db="EMBL/GenBank/DDBJ databases">
        <authorList>
            <person name="Hodson N. C."/>
            <person name="Mongue J. A."/>
            <person name="Jaron S. K."/>
        </authorList>
    </citation>
    <scope>NUCLEOTIDE SEQUENCE</scope>
</reference>
<keyword evidence="4" id="KW-1185">Reference proteome</keyword>
<sequence>MTSICTGAPAPIQQGVTKRRRRRPAIPKSTFTAYIDEGLMHLKKMAYRKAKYCFDRALEMDKEDPLALISRSKCNMNLGLHEEALRDAEACFELNQKFVPGLHHFGEILFTLGFFEKALIYYHQGRRVRKNFEGFYKGILKSEHAIQTAILDRDGTRIEDLDDILPLIEEIEQEDSLKVHQCCVRVISAETLLENRVPLLPPKNKEREKWVTREILGTLASHKFFVERVLRRLSDPRYQLDSAVRIQENVTETLFFLEHHERLLRYMKPMYFRKKGLNKNQAMVNQFEQEVFERQQSNQKVVKDAAESAVLRNILQIEHALSMGRHRDAQLEAERSIRQMRKINDKQIPRKHEFILDMIHYQGIALSRQKLYTQAINVFKRELKIGQKQGNEAIISRSLDLMARAHALNGDFNDAIEVWETRLEFAKTPLERAYTNHEIGRGNLEAGKRELARYYANECLSISMESNITIWATFARVLLGQVEIKNGNFLDAQNHFRNGLEVLRQAGQSQSMCKMLEEMVQCLRIIVQKNQNQIQGSFDDESDQQSAAVPATSLEDFDDD</sequence>
<proteinExistence type="predicted"/>
<dbReference type="SMART" id="SM00028">
    <property type="entry name" value="TPR"/>
    <property type="match status" value="6"/>
</dbReference>
<comment type="caution">
    <text evidence="3">The sequence shown here is derived from an EMBL/GenBank/DDBJ whole genome shotgun (WGS) entry which is preliminary data.</text>
</comment>
<dbReference type="OrthoDB" id="245563at2759"/>
<protein>
    <recommendedName>
        <fullName evidence="5">Tetratricopeptide repeat protein 25</fullName>
    </recommendedName>
</protein>
<dbReference type="PANTHER" id="PTHR23040:SF2">
    <property type="entry name" value="OUTER DYNEIN ARM-DOCKING COMPLEX SUBUNIT 4"/>
    <property type="match status" value="1"/>
</dbReference>
<feature type="region of interest" description="Disordered" evidence="2">
    <location>
        <begin position="536"/>
        <end position="560"/>
    </location>
</feature>
<dbReference type="InterPro" id="IPR019734">
    <property type="entry name" value="TPR_rpt"/>
</dbReference>
<evidence type="ECO:0000256" key="1">
    <source>
        <dbReference type="PROSITE-ProRule" id="PRU00339"/>
    </source>
</evidence>
<gene>
    <name evidence="3" type="ORF">AFUS01_LOCUS5190</name>
</gene>
<dbReference type="EMBL" id="CAJVCH010032919">
    <property type="protein sequence ID" value="CAG7712991.1"/>
    <property type="molecule type" value="Genomic_DNA"/>
</dbReference>
<organism evidence="3 4">
    <name type="scientific">Allacma fusca</name>
    <dbReference type="NCBI Taxonomy" id="39272"/>
    <lineage>
        <taxon>Eukaryota</taxon>
        <taxon>Metazoa</taxon>
        <taxon>Ecdysozoa</taxon>
        <taxon>Arthropoda</taxon>
        <taxon>Hexapoda</taxon>
        <taxon>Collembola</taxon>
        <taxon>Symphypleona</taxon>
        <taxon>Sminthuridae</taxon>
        <taxon>Allacma</taxon>
    </lineage>
</organism>
<dbReference type="InterPro" id="IPR040111">
    <property type="entry name" value="ODAD4"/>
</dbReference>
<dbReference type="AlphaFoldDB" id="A0A8J2NN02"/>
<evidence type="ECO:0008006" key="5">
    <source>
        <dbReference type="Google" id="ProtNLM"/>
    </source>
</evidence>
<evidence type="ECO:0000256" key="2">
    <source>
        <dbReference type="SAM" id="MobiDB-lite"/>
    </source>
</evidence>
<dbReference type="PROSITE" id="PS50005">
    <property type="entry name" value="TPR"/>
    <property type="match status" value="1"/>
</dbReference>
<name>A0A8J2NN02_9HEXA</name>
<dbReference type="Proteomes" id="UP000708208">
    <property type="component" value="Unassembled WGS sequence"/>
</dbReference>
<accession>A0A8J2NN02</accession>
<keyword evidence="1" id="KW-0802">TPR repeat</keyword>
<evidence type="ECO:0000313" key="4">
    <source>
        <dbReference type="Proteomes" id="UP000708208"/>
    </source>
</evidence>
<dbReference type="PANTHER" id="PTHR23040">
    <property type="match status" value="1"/>
</dbReference>
<feature type="repeat" description="TPR" evidence="1">
    <location>
        <begin position="31"/>
        <end position="64"/>
    </location>
</feature>